<proteinExistence type="predicted"/>
<evidence type="ECO:0000256" key="1">
    <source>
        <dbReference type="SAM" id="MobiDB-lite"/>
    </source>
</evidence>
<feature type="region of interest" description="Disordered" evidence="1">
    <location>
        <begin position="1"/>
        <end position="27"/>
    </location>
</feature>
<evidence type="ECO:0000313" key="3">
    <source>
        <dbReference type="WBParaSite" id="nRc.2.0.1.t03585-RA"/>
    </source>
</evidence>
<keyword evidence="2" id="KW-1185">Reference proteome</keyword>
<protein>
    <submittedName>
        <fullName evidence="3">Uncharacterized protein</fullName>
    </submittedName>
</protein>
<accession>A0A915HQ37</accession>
<dbReference type="AlphaFoldDB" id="A0A915HQ37"/>
<dbReference type="WBParaSite" id="nRc.2.0.1.t03585-RA">
    <property type="protein sequence ID" value="nRc.2.0.1.t03585-RA"/>
    <property type="gene ID" value="nRc.2.0.1.g03585"/>
</dbReference>
<evidence type="ECO:0000313" key="2">
    <source>
        <dbReference type="Proteomes" id="UP000887565"/>
    </source>
</evidence>
<feature type="region of interest" description="Disordered" evidence="1">
    <location>
        <begin position="95"/>
        <end position="114"/>
    </location>
</feature>
<dbReference type="Proteomes" id="UP000887565">
    <property type="component" value="Unplaced"/>
</dbReference>
<name>A0A915HQ37_ROMCU</name>
<sequence>MTLKSTPEAGEEPAAFLSKPEQPPQSPLPMEMLLEQLIHRYDCDHDERKSWQCPGEYPSSTHPAINLSPEIVTTTALTDQQATTAQVPCNLNPQASGAMPTSPAPTTQKIGCGSNGKMPNKITIKILAINLMPPSLHQLISEPTLTISMASATGDHAAEHCPKEVHTIAMTHEIIFMKATVGTTHLLQRPASPICNQAYGLFTPQLTVFRTPTHATGLAVNLNPLYN</sequence>
<organism evidence="2 3">
    <name type="scientific">Romanomermis culicivorax</name>
    <name type="common">Nematode worm</name>
    <dbReference type="NCBI Taxonomy" id="13658"/>
    <lineage>
        <taxon>Eukaryota</taxon>
        <taxon>Metazoa</taxon>
        <taxon>Ecdysozoa</taxon>
        <taxon>Nematoda</taxon>
        <taxon>Enoplea</taxon>
        <taxon>Dorylaimia</taxon>
        <taxon>Mermithida</taxon>
        <taxon>Mermithoidea</taxon>
        <taxon>Mermithidae</taxon>
        <taxon>Romanomermis</taxon>
    </lineage>
</organism>
<reference evidence="3" key="1">
    <citation type="submission" date="2022-11" db="UniProtKB">
        <authorList>
            <consortium name="WormBaseParasite"/>
        </authorList>
    </citation>
    <scope>IDENTIFICATION</scope>
</reference>